<sequence length="54" mass="6525">MWTPFPDRISPTSQSRLYNVYDTTTSNNKRWHPVIQRFLYSSVNISFKREMNIT</sequence>
<reference evidence="1" key="2">
    <citation type="journal article" date="2015" name="Data Brief">
        <title>Shoot transcriptome of the giant reed, Arundo donax.</title>
        <authorList>
            <person name="Barrero R.A."/>
            <person name="Guerrero F.D."/>
            <person name="Moolhuijzen P."/>
            <person name="Goolsby J.A."/>
            <person name="Tidwell J."/>
            <person name="Bellgard S.E."/>
            <person name="Bellgard M.I."/>
        </authorList>
    </citation>
    <scope>NUCLEOTIDE SEQUENCE</scope>
    <source>
        <tissue evidence="1">Shoot tissue taken approximately 20 cm above the soil surface</tissue>
    </source>
</reference>
<proteinExistence type="predicted"/>
<evidence type="ECO:0000313" key="1">
    <source>
        <dbReference type="EMBL" id="JAD72963.1"/>
    </source>
</evidence>
<dbReference type="EMBL" id="GBRH01224932">
    <property type="protein sequence ID" value="JAD72963.1"/>
    <property type="molecule type" value="Transcribed_RNA"/>
</dbReference>
<organism evidence="1">
    <name type="scientific">Arundo donax</name>
    <name type="common">Giant reed</name>
    <name type="synonym">Donax arundinaceus</name>
    <dbReference type="NCBI Taxonomy" id="35708"/>
    <lineage>
        <taxon>Eukaryota</taxon>
        <taxon>Viridiplantae</taxon>
        <taxon>Streptophyta</taxon>
        <taxon>Embryophyta</taxon>
        <taxon>Tracheophyta</taxon>
        <taxon>Spermatophyta</taxon>
        <taxon>Magnoliopsida</taxon>
        <taxon>Liliopsida</taxon>
        <taxon>Poales</taxon>
        <taxon>Poaceae</taxon>
        <taxon>PACMAD clade</taxon>
        <taxon>Arundinoideae</taxon>
        <taxon>Arundineae</taxon>
        <taxon>Arundo</taxon>
    </lineage>
</organism>
<name>A0A0A9CET1_ARUDO</name>
<reference evidence="1" key="1">
    <citation type="submission" date="2014-09" db="EMBL/GenBank/DDBJ databases">
        <authorList>
            <person name="Magalhaes I.L.F."/>
            <person name="Oliveira U."/>
            <person name="Santos F.R."/>
            <person name="Vidigal T.H.D.A."/>
            <person name="Brescovit A.D."/>
            <person name="Santos A.J."/>
        </authorList>
    </citation>
    <scope>NUCLEOTIDE SEQUENCE</scope>
    <source>
        <tissue evidence="1">Shoot tissue taken approximately 20 cm above the soil surface</tissue>
    </source>
</reference>
<accession>A0A0A9CET1</accession>
<dbReference type="AlphaFoldDB" id="A0A0A9CET1"/>
<protein>
    <submittedName>
        <fullName evidence="1">Uncharacterized protein</fullName>
    </submittedName>
</protein>